<evidence type="ECO:0000313" key="3">
    <source>
        <dbReference type="Proteomes" id="UP001592528"/>
    </source>
</evidence>
<reference evidence="2 3" key="1">
    <citation type="submission" date="2024-09" db="EMBL/GenBank/DDBJ databases">
        <authorList>
            <person name="Lee S.D."/>
        </authorList>
    </citation>
    <scope>NUCLEOTIDE SEQUENCE [LARGE SCALE GENOMIC DNA]</scope>
    <source>
        <strain evidence="2 3">N1-5</strain>
    </source>
</reference>
<organism evidence="2 3">
    <name type="scientific">Streptacidiphilus cavernicola</name>
    <dbReference type="NCBI Taxonomy" id="3342716"/>
    <lineage>
        <taxon>Bacteria</taxon>
        <taxon>Bacillati</taxon>
        <taxon>Actinomycetota</taxon>
        <taxon>Actinomycetes</taxon>
        <taxon>Kitasatosporales</taxon>
        <taxon>Streptomycetaceae</taxon>
        <taxon>Streptacidiphilus</taxon>
    </lineage>
</organism>
<dbReference type="EMBL" id="JBHEZZ010000022">
    <property type="protein sequence ID" value="MFC1405621.1"/>
    <property type="molecule type" value="Genomic_DNA"/>
</dbReference>
<evidence type="ECO:0000256" key="1">
    <source>
        <dbReference type="SAM" id="Phobius"/>
    </source>
</evidence>
<sequence>MRTRARFADLYAAEWIKLWSLRSTTLTLGAAVALALYLAGSNSAGGTRLPTGPSGPIDPNHAAFDGPSWIPSMIGVAMIGALALVGEHASGLIRTTLVAIPERRRVVVAKAAVLASVTAATALVAAVGGLLLAFATTPGELHGRSLTNPASLDAIGASVAVLPVCALTGMALGALLRHAAATGFAVCAVLGFGPLLIRPDGNRLATDLANVMPYYAWGRLTSAGRGSSGTMTAGEACLILAAWALASIVVTAVVLDRRDV</sequence>
<dbReference type="RefSeq" id="WP_157623993.1">
    <property type="nucleotide sequence ID" value="NZ_JBHEZZ010000022.1"/>
</dbReference>
<feature type="transmembrane region" description="Helical" evidence="1">
    <location>
        <begin position="68"/>
        <end position="86"/>
    </location>
</feature>
<keyword evidence="1" id="KW-1133">Transmembrane helix</keyword>
<name>A0ABV6UW86_9ACTN</name>
<keyword evidence="1" id="KW-0472">Membrane</keyword>
<feature type="transmembrane region" description="Helical" evidence="1">
    <location>
        <begin position="154"/>
        <end position="172"/>
    </location>
</feature>
<comment type="caution">
    <text evidence="2">The sequence shown here is derived from an EMBL/GenBank/DDBJ whole genome shotgun (WGS) entry which is preliminary data.</text>
</comment>
<gene>
    <name evidence="2" type="ORF">ACEZDJ_30465</name>
</gene>
<keyword evidence="1" id="KW-0812">Transmembrane</keyword>
<feature type="transmembrane region" description="Helical" evidence="1">
    <location>
        <begin position="107"/>
        <end position="134"/>
    </location>
</feature>
<dbReference type="Proteomes" id="UP001592528">
    <property type="component" value="Unassembled WGS sequence"/>
</dbReference>
<proteinExistence type="predicted"/>
<feature type="transmembrane region" description="Helical" evidence="1">
    <location>
        <begin position="233"/>
        <end position="255"/>
    </location>
</feature>
<accession>A0ABV6UW86</accession>
<keyword evidence="3" id="KW-1185">Reference proteome</keyword>
<evidence type="ECO:0000313" key="2">
    <source>
        <dbReference type="EMBL" id="MFC1405621.1"/>
    </source>
</evidence>
<feature type="transmembrane region" description="Helical" evidence="1">
    <location>
        <begin position="179"/>
        <end position="197"/>
    </location>
</feature>
<protein>
    <submittedName>
        <fullName evidence="2">ABC transporter permease</fullName>
    </submittedName>
</protein>